<dbReference type="PROSITE" id="PS50893">
    <property type="entry name" value="ABC_TRANSPORTER_2"/>
    <property type="match status" value="1"/>
</dbReference>
<dbReference type="InterPro" id="IPR003439">
    <property type="entry name" value="ABC_transporter-like_ATP-bd"/>
</dbReference>
<keyword evidence="10" id="KW-1185">Reference proteome</keyword>
<reference evidence="9 10" key="1">
    <citation type="submission" date="2024-08" db="EMBL/GenBank/DDBJ databases">
        <title>Genome mining of Saccharopolyspora cebuensis PGLac3 from Nigerian medicinal plant.</title>
        <authorList>
            <person name="Ezeobiora C.E."/>
            <person name="Igbokwe N.H."/>
            <person name="Amin D.H."/>
            <person name="Mendie U.E."/>
        </authorList>
    </citation>
    <scope>NUCLEOTIDE SEQUENCE [LARGE SCALE GENOMIC DNA]</scope>
    <source>
        <strain evidence="9 10">PGLac3</strain>
    </source>
</reference>
<keyword evidence="5" id="KW-0547">Nucleotide-binding</keyword>
<dbReference type="PANTHER" id="PTHR43297">
    <property type="entry name" value="OLIGOPEPTIDE TRANSPORT ATP-BINDING PROTEIN APPD"/>
    <property type="match status" value="1"/>
</dbReference>
<dbReference type="InterPro" id="IPR050388">
    <property type="entry name" value="ABC_Ni/Peptide_Import"/>
</dbReference>
<keyword evidence="7" id="KW-0472">Membrane</keyword>
<dbReference type="InterPro" id="IPR017871">
    <property type="entry name" value="ABC_transporter-like_CS"/>
</dbReference>
<gene>
    <name evidence="9" type="ORF">AB8O55_00305</name>
</gene>
<dbReference type="EMBL" id="JBGEHV010000001">
    <property type="protein sequence ID" value="MEY8037828.1"/>
    <property type="molecule type" value="Genomic_DNA"/>
</dbReference>
<evidence type="ECO:0000259" key="8">
    <source>
        <dbReference type="PROSITE" id="PS50893"/>
    </source>
</evidence>
<feature type="domain" description="ABC transporter" evidence="8">
    <location>
        <begin position="5"/>
        <end position="256"/>
    </location>
</feature>
<dbReference type="RefSeq" id="WP_369774443.1">
    <property type="nucleotide sequence ID" value="NZ_JBGEHV010000001.1"/>
</dbReference>
<evidence type="ECO:0000256" key="6">
    <source>
        <dbReference type="ARBA" id="ARBA00022840"/>
    </source>
</evidence>
<dbReference type="Pfam" id="PF00005">
    <property type="entry name" value="ABC_tran"/>
    <property type="match status" value="1"/>
</dbReference>
<accession>A0ABV4C9T1</accession>
<dbReference type="GO" id="GO:0005524">
    <property type="term" value="F:ATP binding"/>
    <property type="evidence" value="ECO:0007669"/>
    <property type="project" value="UniProtKB-KW"/>
</dbReference>
<comment type="subcellular location">
    <subcellularLocation>
        <location evidence="1">Cell membrane</location>
        <topology evidence="1">Peripheral membrane protein</topology>
    </subcellularLocation>
</comment>
<comment type="caution">
    <text evidence="9">The sequence shown here is derived from an EMBL/GenBank/DDBJ whole genome shotgun (WGS) entry which is preliminary data.</text>
</comment>
<protein>
    <submittedName>
        <fullName evidence="9">ABC transporter ATP-binding protein</fullName>
    </submittedName>
</protein>
<dbReference type="Pfam" id="PF08352">
    <property type="entry name" value="oligo_HPY"/>
    <property type="match status" value="1"/>
</dbReference>
<name>A0ABV4C9T1_9PSEU</name>
<keyword evidence="4" id="KW-1003">Cell membrane</keyword>
<evidence type="ECO:0000313" key="10">
    <source>
        <dbReference type="Proteomes" id="UP001564626"/>
    </source>
</evidence>
<dbReference type="SUPFAM" id="SSF52540">
    <property type="entry name" value="P-loop containing nucleoside triphosphate hydrolases"/>
    <property type="match status" value="1"/>
</dbReference>
<dbReference type="PANTHER" id="PTHR43297:SF2">
    <property type="entry name" value="DIPEPTIDE TRANSPORT ATP-BINDING PROTEIN DPPD"/>
    <property type="match status" value="1"/>
</dbReference>
<dbReference type="Proteomes" id="UP001564626">
    <property type="component" value="Unassembled WGS sequence"/>
</dbReference>
<evidence type="ECO:0000256" key="2">
    <source>
        <dbReference type="ARBA" id="ARBA00005417"/>
    </source>
</evidence>
<dbReference type="PROSITE" id="PS00211">
    <property type="entry name" value="ABC_TRANSPORTER_1"/>
    <property type="match status" value="1"/>
</dbReference>
<dbReference type="InterPro" id="IPR027417">
    <property type="entry name" value="P-loop_NTPase"/>
</dbReference>
<organism evidence="9 10">
    <name type="scientific">Saccharopolyspora cebuensis</name>
    <dbReference type="NCBI Taxonomy" id="418759"/>
    <lineage>
        <taxon>Bacteria</taxon>
        <taxon>Bacillati</taxon>
        <taxon>Actinomycetota</taxon>
        <taxon>Actinomycetes</taxon>
        <taxon>Pseudonocardiales</taxon>
        <taxon>Pseudonocardiaceae</taxon>
        <taxon>Saccharopolyspora</taxon>
    </lineage>
</organism>
<keyword evidence="3" id="KW-0813">Transport</keyword>
<comment type="similarity">
    <text evidence="2">Belongs to the ABC transporter superfamily.</text>
</comment>
<dbReference type="InterPro" id="IPR013563">
    <property type="entry name" value="Oligopep_ABC_C"/>
</dbReference>
<dbReference type="SMART" id="SM00382">
    <property type="entry name" value="AAA"/>
    <property type="match status" value="1"/>
</dbReference>
<evidence type="ECO:0000256" key="7">
    <source>
        <dbReference type="ARBA" id="ARBA00023136"/>
    </source>
</evidence>
<evidence type="ECO:0000256" key="1">
    <source>
        <dbReference type="ARBA" id="ARBA00004202"/>
    </source>
</evidence>
<dbReference type="InterPro" id="IPR003593">
    <property type="entry name" value="AAA+_ATPase"/>
</dbReference>
<dbReference type="Gene3D" id="3.40.50.300">
    <property type="entry name" value="P-loop containing nucleotide triphosphate hydrolases"/>
    <property type="match status" value="1"/>
</dbReference>
<evidence type="ECO:0000313" key="9">
    <source>
        <dbReference type="EMBL" id="MEY8037828.1"/>
    </source>
</evidence>
<proteinExistence type="inferred from homology"/>
<keyword evidence="6 9" id="KW-0067">ATP-binding</keyword>
<evidence type="ECO:0000256" key="4">
    <source>
        <dbReference type="ARBA" id="ARBA00022475"/>
    </source>
</evidence>
<dbReference type="CDD" id="cd03257">
    <property type="entry name" value="ABC_NikE_OppD_transporters"/>
    <property type="match status" value="1"/>
</dbReference>
<evidence type="ECO:0000256" key="3">
    <source>
        <dbReference type="ARBA" id="ARBA00022448"/>
    </source>
</evidence>
<evidence type="ECO:0000256" key="5">
    <source>
        <dbReference type="ARBA" id="ARBA00022741"/>
    </source>
</evidence>
<dbReference type="NCBIfam" id="TIGR01727">
    <property type="entry name" value="oligo_HPY"/>
    <property type="match status" value="1"/>
</dbReference>
<sequence>MTAVLEVSELSVRFATDRGWVTVVEDVSFAVEPGSTLGLVGESGSGKTVTSLALLGLLPARTSRISSGSIRLGGTELIGMPRRALEDVRGNDIAMIFQEPMSSLNPAFTIGDQIAETVRRHRGLSRKQAAARAVAALEQVGIPNAARRARGYPHEFSGGMRQRAMIAMAICCEPKVLVADEPTTALDVTIQAQVLDLLRDMRDALGMGMVFITHDLGVVADICDQVVVMYAGQVVAADDVGHLFRQPPHPYAEGLLAAMPQLGDAGPLATIPGHAPAPGALPDGCRFHPRCPYATDDCTASAVPLRDLGAGRATRCVRTDEIELRGPA</sequence>